<sequence>VFIESGPVRQGVRWTRLRLITIQGTTILTCQFSFQLGYPSVIKQNPTIVWHNVESWGIEG</sequence>
<gene>
    <name evidence="1" type="ORF">METZ01_LOCUS221796</name>
</gene>
<protein>
    <submittedName>
        <fullName evidence="1">Uncharacterized protein</fullName>
    </submittedName>
</protein>
<feature type="non-terminal residue" evidence="1">
    <location>
        <position position="60"/>
    </location>
</feature>
<evidence type="ECO:0000313" key="1">
    <source>
        <dbReference type="EMBL" id="SVB68942.1"/>
    </source>
</evidence>
<accession>A0A382G225</accession>
<feature type="non-terminal residue" evidence="1">
    <location>
        <position position="1"/>
    </location>
</feature>
<name>A0A382G225_9ZZZZ</name>
<dbReference type="EMBL" id="UINC01052978">
    <property type="protein sequence ID" value="SVB68942.1"/>
    <property type="molecule type" value="Genomic_DNA"/>
</dbReference>
<dbReference type="AlphaFoldDB" id="A0A382G225"/>
<organism evidence="1">
    <name type="scientific">marine metagenome</name>
    <dbReference type="NCBI Taxonomy" id="408172"/>
    <lineage>
        <taxon>unclassified sequences</taxon>
        <taxon>metagenomes</taxon>
        <taxon>ecological metagenomes</taxon>
    </lineage>
</organism>
<proteinExistence type="predicted"/>
<reference evidence="1" key="1">
    <citation type="submission" date="2018-05" db="EMBL/GenBank/DDBJ databases">
        <authorList>
            <person name="Lanie J.A."/>
            <person name="Ng W.-L."/>
            <person name="Kazmierczak K.M."/>
            <person name="Andrzejewski T.M."/>
            <person name="Davidsen T.M."/>
            <person name="Wayne K.J."/>
            <person name="Tettelin H."/>
            <person name="Glass J.I."/>
            <person name="Rusch D."/>
            <person name="Podicherti R."/>
            <person name="Tsui H.-C.T."/>
            <person name="Winkler M.E."/>
        </authorList>
    </citation>
    <scope>NUCLEOTIDE SEQUENCE</scope>
</reference>